<gene>
    <name evidence="2" type="ORF">L9W73_05220</name>
    <name evidence="1" type="ORF">L9X51_15020</name>
    <name evidence="3" type="ORF">PYE51_02025</name>
    <name evidence="4" type="ORF">PYE67_03385</name>
</gene>
<dbReference type="EMBL" id="JAKNAX010000050">
    <property type="protein sequence ID" value="MDE1347741.1"/>
    <property type="molecule type" value="Genomic_DNA"/>
</dbReference>
<dbReference type="Proteomes" id="UP001140973">
    <property type="component" value="Unassembled WGS sequence"/>
</dbReference>
<dbReference type="EMBL" id="JAKNAP010000011">
    <property type="protein sequence ID" value="MDE1356710.1"/>
    <property type="molecule type" value="Genomic_DNA"/>
</dbReference>
<dbReference type="EMBL" id="CP118709">
    <property type="protein sequence ID" value="WGK82050.1"/>
    <property type="molecule type" value="Genomic_DNA"/>
</dbReference>
<evidence type="ECO:0000313" key="6">
    <source>
        <dbReference type="Proteomes" id="UP001241226"/>
    </source>
</evidence>
<dbReference type="Proteomes" id="UP001241226">
    <property type="component" value="Chromosome 1"/>
</dbReference>
<dbReference type="PANTHER" id="PTHR36423:SF2">
    <property type="entry name" value="AFR070WP"/>
    <property type="match status" value="1"/>
</dbReference>
<dbReference type="Proteomes" id="UP001239257">
    <property type="component" value="Chromosome 1"/>
</dbReference>
<dbReference type="SUPFAM" id="SSF143410">
    <property type="entry name" value="DOPA-like"/>
    <property type="match status" value="1"/>
</dbReference>
<organism evidence="2 5">
    <name type="scientific">Vibrio aestuarianus</name>
    <dbReference type="NCBI Taxonomy" id="28171"/>
    <lineage>
        <taxon>Bacteria</taxon>
        <taxon>Pseudomonadati</taxon>
        <taxon>Pseudomonadota</taxon>
        <taxon>Gammaproteobacteria</taxon>
        <taxon>Vibrionales</taxon>
        <taxon>Vibrionaceae</taxon>
        <taxon>Vibrio</taxon>
    </lineage>
</organism>
<dbReference type="AlphaFoldDB" id="A0A7X6N586"/>
<dbReference type="RefSeq" id="WP_053310384.1">
    <property type="nucleotide sequence ID" value="NZ_CALYLG010000110.1"/>
</dbReference>
<dbReference type="InterPro" id="IPR014980">
    <property type="entry name" value="DOPA_dioxygen"/>
</dbReference>
<protein>
    <submittedName>
        <fullName evidence="2">DOPA 4,5-dioxygenase family protein</fullName>
    </submittedName>
</protein>
<dbReference type="PIRSF" id="PIRSF028139">
    <property type="entry name" value="DOPA-diox_rel_Mll2280"/>
    <property type="match status" value="1"/>
</dbReference>
<evidence type="ECO:0000313" key="4">
    <source>
        <dbReference type="EMBL" id="WGK85882.1"/>
    </source>
</evidence>
<dbReference type="EMBL" id="CP118711">
    <property type="protein sequence ID" value="WGK85882.1"/>
    <property type="molecule type" value="Genomic_DNA"/>
</dbReference>
<proteinExistence type="predicted"/>
<dbReference type="GeneID" id="79918112"/>
<evidence type="ECO:0000313" key="3">
    <source>
        <dbReference type="EMBL" id="WGK82050.1"/>
    </source>
</evidence>
<dbReference type="Gene3D" id="3.30.70.1240">
    <property type="entry name" value="DOPA-like domains"/>
    <property type="match status" value="1"/>
</dbReference>
<dbReference type="Pfam" id="PF08883">
    <property type="entry name" value="DOPA_dioxygen"/>
    <property type="match status" value="1"/>
</dbReference>
<evidence type="ECO:0000313" key="2">
    <source>
        <dbReference type="EMBL" id="MDE1356710.1"/>
    </source>
</evidence>
<dbReference type="InterPro" id="IPR023389">
    <property type="entry name" value="DOPA-like_sf"/>
</dbReference>
<reference evidence="2 6" key="1">
    <citation type="submission" date="2022-02" db="EMBL/GenBank/DDBJ databases">
        <title>Emergence and expansion in Europe of a Vibrio aestuarianus clonal complex pathogenic for oysters.</title>
        <authorList>
            <person name="Mesnil A."/>
            <person name="Travers M.-A."/>
        </authorList>
    </citation>
    <scope>NUCLEOTIDE SEQUENCE</scope>
    <source>
        <strain evidence="2">151-ITT-15-cp-1</strain>
        <strain evidence="1">19_064_15T1</strain>
        <strain evidence="4 6">U17</strain>
        <strain evidence="3">U29</strain>
    </source>
</reference>
<evidence type="ECO:0000313" key="1">
    <source>
        <dbReference type="EMBL" id="MDE1347741.1"/>
    </source>
</evidence>
<evidence type="ECO:0000313" key="5">
    <source>
        <dbReference type="Proteomes" id="UP001140973"/>
    </source>
</evidence>
<dbReference type="PANTHER" id="PTHR36423">
    <property type="entry name" value="AFR070WP"/>
    <property type="match status" value="1"/>
</dbReference>
<dbReference type="Proteomes" id="UP001140978">
    <property type="component" value="Unassembled WGS sequence"/>
</dbReference>
<accession>A0A7X6N586</accession>
<name>A0A7X6N586_9VIBR</name>
<sequence>MFHAHVYFDLAQKDKAQQLQRKIAQQRQDIRAMFPLVPMLVGPHLKPMFELHFSDNSDGFIEWLDEHREGLSVLIHPVSGDDIYDHSDHQVQWLGDVLGVNSSVLR</sequence>